<accession>A0A0B5F9R5</accession>
<evidence type="ECO:0000259" key="8">
    <source>
        <dbReference type="PROSITE" id="PS51175"/>
    </source>
</evidence>
<feature type="chain" id="PRO_5039681885" evidence="7">
    <location>
        <begin position="44"/>
        <end position="459"/>
    </location>
</feature>
<dbReference type="SUPFAM" id="SSF49785">
    <property type="entry name" value="Galactose-binding domain-like"/>
    <property type="match status" value="1"/>
</dbReference>
<dbReference type="CDD" id="cd08999">
    <property type="entry name" value="GH43_ABN-like"/>
    <property type="match status" value="1"/>
</dbReference>
<dbReference type="InterPro" id="IPR023296">
    <property type="entry name" value="Glyco_hydro_beta-prop_sf"/>
</dbReference>
<evidence type="ECO:0000256" key="2">
    <source>
        <dbReference type="ARBA" id="ARBA00022801"/>
    </source>
</evidence>
<dbReference type="GO" id="GO:0030246">
    <property type="term" value="F:carbohydrate binding"/>
    <property type="evidence" value="ECO:0007669"/>
    <property type="project" value="InterPro"/>
</dbReference>
<comment type="similarity">
    <text evidence="1 6">Belongs to the glycosyl hydrolase 43 family.</text>
</comment>
<dbReference type="GO" id="GO:0005975">
    <property type="term" value="P:carbohydrate metabolic process"/>
    <property type="evidence" value="ECO:0007669"/>
    <property type="project" value="InterPro"/>
</dbReference>
<evidence type="ECO:0000256" key="1">
    <source>
        <dbReference type="ARBA" id="ARBA00009865"/>
    </source>
</evidence>
<dbReference type="InterPro" id="IPR051795">
    <property type="entry name" value="Glycosyl_Hydrlase_43"/>
</dbReference>
<dbReference type="KEGG" id="sals:SLNWT_7215"/>
<dbReference type="GO" id="GO:0004553">
    <property type="term" value="F:hydrolase activity, hydrolyzing O-glycosyl compounds"/>
    <property type="evidence" value="ECO:0007669"/>
    <property type="project" value="InterPro"/>
</dbReference>
<organism evidence="9 10">
    <name type="scientific">Streptomyces albus (strain ATCC 21838 / DSM 41398 / FERM P-419 / JCM 4703 / NBRC 107858)</name>
    <dbReference type="NCBI Taxonomy" id="1081613"/>
    <lineage>
        <taxon>Bacteria</taxon>
        <taxon>Bacillati</taxon>
        <taxon>Actinomycetota</taxon>
        <taxon>Actinomycetes</taxon>
        <taxon>Kitasatosporales</taxon>
        <taxon>Streptomycetaceae</taxon>
        <taxon>Streptomyces</taxon>
    </lineage>
</organism>
<evidence type="ECO:0000256" key="3">
    <source>
        <dbReference type="ARBA" id="ARBA00023295"/>
    </source>
</evidence>
<evidence type="ECO:0000256" key="4">
    <source>
        <dbReference type="PIRSR" id="PIRSR606710-1"/>
    </source>
</evidence>
<feature type="signal peptide" evidence="7">
    <location>
        <begin position="1"/>
        <end position="43"/>
    </location>
</feature>
<feature type="active site" description="Proton donor" evidence="4">
    <location>
        <position position="228"/>
    </location>
</feature>
<dbReference type="SUPFAM" id="SSF75005">
    <property type="entry name" value="Arabinanase/levansucrase/invertase"/>
    <property type="match status" value="1"/>
</dbReference>
<dbReference type="InterPro" id="IPR008979">
    <property type="entry name" value="Galactose-bd-like_sf"/>
</dbReference>
<dbReference type="Proteomes" id="UP000031523">
    <property type="component" value="Chromosome"/>
</dbReference>
<dbReference type="InterPro" id="IPR006710">
    <property type="entry name" value="Glyco_hydro_43"/>
</dbReference>
<proteinExistence type="inferred from homology"/>
<keyword evidence="2 6" id="KW-0378">Hydrolase</keyword>
<dbReference type="PANTHER" id="PTHR42812">
    <property type="entry name" value="BETA-XYLOSIDASE"/>
    <property type="match status" value="1"/>
</dbReference>
<feature type="active site" description="Proton acceptor" evidence="4">
    <location>
        <position position="55"/>
    </location>
</feature>
<sequence>MPPTRTRSRTARLRTGRPAALLAALALLLVGLAGLTGSPAAAAAPGPVLDRNFPDPDVVKEGGTYHAYATNGEGKNIQHATSADLGSWTYGAADVLPALGAWARPDRGLVWAPEVFDNGAGFTMWYVARDQASDKQCIGVATAASASGPFQPVGSGPLVCPAADGGAIDPASYTEGGRRYLLWKNDGNCCALDTWLHLQAVSADGTATTGGAVRLIRQDRAWEGNVIEAPTLVKRDGHYVLFYSADSYADERYKTSYAVAPALEGPYTKAANPLMTTDTFGGTVIGPGGQDVVAGPDGRDRILFHGWSADHSRRALYAADLGWANGYPVVNGSKVLYQAENATVHNAVVRAATGALDGKAVGKIDFADSYVEFSVFVPTAGAHTLTVRYGNGSLDGSAQTAASHTLTVNGAAAGEVAYPYTGWDNWRTVAVPVDLREGWNTLRLGKGAFFTELDSAEVA</sequence>
<evidence type="ECO:0000313" key="10">
    <source>
        <dbReference type="Proteomes" id="UP000031523"/>
    </source>
</evidence>
<dbReference type="InterPro" id="IPR005084">
    <property type="entry name" value="CBM6"/>
</dbReference>
<evidence type="ECO:0000256" key="7">
    <source>
        <dbReference type="SAM" id="SignalP"/>
    </source>
</evidence>
<evidence type="ECO:0000313" key="9">
    <source>
        <dbReference type="EMBL" id="AJE87591.1"/>
    </source>
</evidence>
<feature type="domain" description="CBM6" evidence="8">
    <location>
        <begin position="335"/>
        <end position="459"/>
    </location>
</feature>
<dbReference type="AlphaFoldDB" id="A0A0B5F9R5"/>
<keyword evidence="3 6" id="KW-0326">Glycosidase</keyword>
<evidence type="ECO:0000256" key="6">
    <source>
        <dbReference type="RuleBase" id="RU361187"/>
    </source>
</evidence>
<gene>
    <name evidence="9" type="ORF">SLNWT_7215</name>
</gene>
<keyword evidence="10" id="KW-1185">Reference proteome</keyword>
<keyword evidence="7" id="KW-0732">Signal</keyword>
<reference evidence="9 10" key="1">
    <citation type="submission" date="2015-01" db="EMBL/GenBank/DDBJ databases">
        <title>Enhanced salinomycin production by adjusting the supply of polyketide extender units in Streptomyce albus DSM 41398.</title>
        <authorList>
            <person name="Lu C."/>
        </authorList>
    </citation>
    <scope>NUCLEOTIDE SEQUENCE [LARGE SCALE GENOMIC DNA]</scope>
    <source>
        <strain evidence="10">ATCC 21838 / DSM 41398 / FERM P-419 / JCM 4703 / NBRC 107858</strain>
    </source>
</reference>
<protein>
    <submittedName>
        <fullName evidence="9">Glycoside hydrolase, family 43</fullName>
    </submittedName>
</protein>
<evidence type="ECO:0000256" key="5">
    <source>
        <dbReference type="PIRSR" id="PIRSR606710-2"/>
    </source>
</evidence>
<name>A0A0B5F9R5_STRA4</name>
<dbReference type="Gene3D" id="2.60.120.260">
    <property type="entry name" value="Galactose-binding domain-like"/>
    <property type="match status" value="1"/>
</dbReference>
<feature type="site" description="Important for catalytic activity, responsible for pKa modulation of the active site Glu and correct orientation of both the proton donor and substrate" evidence="5">
    <location>
        <position position="169"/>
    </location>
</feature>
<dbReference type="PANTHER" id="PTHR42812:SF5">
    <property type="entry name" value="ENDO-ARABINASE"/>
    <property type="match status" value="1"/>
</dbReference>
<dbReference type="Pfam" id="PF04616">
    <property type="entry name" value="Glyco_hydro_43"/>
    <property type="match status" value="1"/>
</dbReference>
<dbReference type="EMBL" id="CP010519">
    <property type="protein sequence ID" value="AJE87591.1"/>
    <property type="molecule type" value="Genomic_DNA"/>
</dbReference>
<dbReference type="Gene3D" id="2.115.10.20">
    <property type="entry name" value="Glycosyl hydrolase domain, family 43"/>
    <property type="match status" value="1"/>
</dbReference>
<dbReference type="PROSITE" id="PS51175">
    <property type="entry name" value="CBM6"/>
    <property type="match status" value="1"/>
</dbReference>